<proteinExistence type="predicted"/>
<dbReference type="AlphaFoldDB" id="A0A157ZLR6"/>
<protein>
    <submittedName>
        <fullName evidence="1">Uncharacterized protein</fullName>
    </submittedName>
</protein>
<keyword evidence="2" id="KW-1185">Reference proteome</keyword>
<evidence type="ECO:0000313" key="2">
    <source>
        <dbReference type="Proteomes" id="UP000054624"/>
    </source>
</evidence>
<dbReference type="STRING" id="1777137.AWB76_00917"/>
<dbReference type="EMBL" id="FCOI02000002">
    <property type="protein sequence ID" value="SAK46460.1"/>
    <property type="molecule type" value="Genomic_DNA"/>
</dbReference>
<dbReference type="Proteomes" id="UP000054624">
    <property type="component" value="Unassembled WGS sequence"/>
</dbReference>
<sequence>MNSNWIVSNSTFGLLVENVSDARVSEVTEWFDAAYGSDDVANVYFQKQDHTTERVVLRGWTVSELHNCCTVLIVECKSDNVAAMFKLRFL</sequence>
<evidence type="ECO:0000313" key="1">
    <source>
        <dbReference type="EMBL" id="SAK46460.1"/>
    </source>
</evidence>
<accession>A0A157ZLR6</accession>
<gene>
    <name evidence="1" type="ORF">AWB76_00917</name>
</gene>
<reference evidence="2" key="1">
    <citation type="submission" date="2016-01" db="EMBL/GenBank/DDBJ databases">
        <authorList>
            <person name="Peeters Charlotte."/>
        </authorList>
    </citation>
    <scope>NUCLEOTIDE SEQUENCE [LARGE SCALE GENOMIC DNA]</scope>
</reference>
<name>A0A157ZLR6_9BURK</name>
<organism evidence="1 2">
    <name type="scientific">Caballeronia temeraria</name>
    <dbReference type="NCBI Taxonomy" id="1777137"/>
    <lineage>
        <taxon>Bacteria</taxon>
        <taxon>Pseudomonadati</taxon>
        <taxon>Pseudomonadota</taxon>
        <taxon>Betaproteobacteria</taxon>
        <taxon>Burkholderiales</taxon>
        <taxon>Burkholderiaceae</taxon>
        <taxon>Caballeronia</taxon>
    </lineage>
</organism>